<dbReference type="GO" id="GO:0005524">
    <property type="term" value="F:ATP binding"/>
    <property type="evidence" value="ECO:0007669"/>
    <property type="project" value="UniProtKB-KW"/>
</dbReference>
<evidence type="ECO:0000256" key="9">
    <source>
        <dbReference type="ARBA" id="ARBA00047781"/>
    </source>
</evidence>
<dbReference type="PANTHER" id="PTHR11550:SF0">
    <property type="entry name" value="CTP SYNTHASE-RELATED"/>
    <property type="match status" value="1"/>
</dbReference>
<gene>
    <name evidence="15" type="primary">URA7</name>
    <name evidence="15" type="ORF">N0V93_001547</name>
</gene>
<evidence type="ECO:0000256" key="7">
    <source>
        <dbReference type="ARBA" id="ARBA00022962"/>
    </source>
</evidence>
<feature type="domain" description="Glutamine amidotransferase" evidence="13">
    <location>
        <begin position="332"/>
        <end position="560"/>
    </location>
</feature>
<evidence type="ECO:0000313" key="16">
    <source>
        <dbReference type="Proteomes" id="UP001140453"/>
    </source>
</evidence>
<sequence>MRYVLVSGGVISGFSSLTKVTRVLMMINVGVGKGIIASSTGLLLKTLGLRVSCVKIDPYVSVDAGLMAPAEHGECFVLRSGSEVDLDLGNYERYLAVTLAGDNNITTGKIYQHVIQKERRGDYLGKTVQIVPHVTNAIKDWIKRVARVPVDGSDEEPDVCIIELGGTVGDIESMPFVEALTQLRHEEGSTNFMTIHVSYVPTIHGEQKTKPTQHAVKSVRSYGLIPDLVACRCETPLADATIAKLALHCSVEIDQILVVRDMPTVYQVPILLEQQKLLSLLRTRLNLGLMAIPHANVVKGAQLWEHWKAVVTQEQESSIDIALVGKYVETHDAYLSVVKSLEHSSMHLRRKLNLIWVDAEHLEEPAKTAEEDKYNKAWQELRNASGIIVPGGFGVRGTEGMMLASKFARENKTPFLGVCLGFQTAAIQFARDLCNLPAANSEEFNATASDRVVISMPELDKHNMGGTMRLGSRKTIFQPGSEWAKIRSLYDGAEEIEERHRHRYEINPEYIDKLEAAGLHFVGKDETGQRMEIFEIKDHPYFVGTQFHAEYQSKVLSPSNPYLGFIAASAGCLDKILKEGLATAAKVTNGINGAHHF</sequence>
<dbReference type="GO" id="GO:0003883">
    <property type="term" value="F:CTP synthase activity"/>
    <property type="evidence" value="ECO:0007669"/>
    <property type="project" value="UniProtKB-UniRule"/>
</dbReference>
<evidence type="ECO:0000256" key="5">
    <source>
        <dbReference type="ARBA" id="ARBA00022741"/>
    </source>
</evidence>
<comment type="catalytic activity">
    <reaction evidence="9 12">
        <text>UTP + L-glutamine + ATP + H2O = CTP + L-glutamate + ADP + phosphate + 2 H(+)</text>
        <dbReference type="Rhea" id="RHEA:26426"/>
        <dbReference type="ChEBI" id="CHEBI:15377"/>
        <dbReference type="ChEBI" id="CHEBI:15378"/>
        <dbReference type="ChEBI" id="CHEBI:29985"/>
        <dbReference type="ChEBI" id="CHEBI:30616"/>
        <dbReference type="ChEBI" id="CHEBI:37563"/>
        <dbReference type="ChEBI" id="CHEBI:43474"/>
        <dbReference type="ChEBI" id="CHEBI:46398"/>
        <dbReference type="ChEBI" id="CHEBI:58359"/>
        <dbReference type="ChEBI" id="CHEBI:456216"/>
        <dbReference type="EC" id="6.3.4.2"/>
    </reaction>
</comment>
<dbReference type="NCBIfam" id="TIGR00337">
    <property type="entry name" value="PyrG"/>
    <property type="match status" value="1"/>
</dbReference>
<comment type="pathway">
    <text evidence="1 12">Pyrimidine metabolism; CTP biosynthesis via de novo pathway; CTP from UDP: step 2/2.</text>
</comment>
<keyword evidence="5 12" id="KW-0547">Nucleotide-binding</keyword>
<reference evidence="15" key="1">
    <citation type="submission" date="2022-10" db="EMBL/GenBank/DDBJ databases">
        <title>Tapping the CABI collections for fungal endophytes: first genome assemblies for Collariella, Neodidymelliopsis, Ascochyta clinopodiicola, Didymella pomorum, Didymosphaeria variabile, Neocosmospora piperis and Neocucurbitaria cava.</title>
        <authorList>
            <person name="Hill R."/>
        </authorList>
    </citation>
    <scope>NUCLEOTIDE SEQUENCE</scope>
    <source>
        <strain evidence="15">IMI 355082</strain>
    </source>
</reference>
<dbReference type="CDD" id="cd03113">
    <property type="entry name" value="CTPS_N"/>
    <property type="match status" value="1"/>
</dbReference>
<dbReference type="GO" id="GO:0019856">
    <property type="term" value="P:pyrimidine nucleobase biosynthetic process"/>
    <property type="evidence" value="ECO:0007669"/>
    <property type="project" value="TreeGrafter"/>
</dbReference>
<comment type="similarity">
    <text evidence="2 12">Belongs to the CTP synthase family.</text>
</comment>
<dbReference type="InterPro" id="IPR004468">
    <property type="entry name" value="CTP_synthase"/>
</dbReference>
<evidence type="ECO:0000256" key="6">
    <source>
        <dbReference type="ARBA" id="ARBA00022840"/>
    </source>
</evidence>
<evidence type="ECO:0000256" key="12">
    <source>
        <dbReference type="RuleBase" id="RU810713"/>
    </source>
</evidence>
<dbReference type="Proteomes" id="UP001140453">
    <property type="component" value="Unassembled WGS sequence"/>
</dbReference>
<keyword evidence="6 12" id="KW-0067">ATP-binding</keyword>
<accession>A0A9W9D1B1</accession>
<dbReference type="PROSITE" id="PS51273">
    <property type="entry name" value="GATASE_TYPE_1"/>
    <property type="match status" value="1"/>
</dbReference>
<dbReference type="InterPro" id="IPR027417">
    <property type="entry name" value="P-loop_NTPase"/>
</dbReference>
<dbReference type="GO" id="GO:0042802">
    <property type="term" value="F:identical protein binding"/>
    <property type="evidence" value="ECO:0007669"/>
    <property type="project" value="TreeGrafter"/>
</dbReference>
<evidence type="ECO:0000256" key="10">
    <source>
        <dbReference type="ARBA" id="ARBA00054275"/>
    </source>
</evidence>
<name>A0A9W9D1B1_9PEZI</name>
<dbReference type="CDD" id="cd01746">
    <property type="entry name" value="GATase1_CTP_Synthase"/>
    <property type="match status" value="1"/>
</dbReference>
<organism evidence="15 16">
    <name type="scientific">Gnomoniopsis smithogilvyi</name>
    <dbReference type="NCBI Taxonomy" id="1191159"/>
    <lineage>
        <taxon>Eukaryota</taxon>
        <taxon>Fungi</taxon>
        <taxon>Dikarya</taxon>
        <taxon>Ascomycota</taxon>
        <taxon>Pezizomycotina</taxon>
        <taxon>Sordariomycetes</taxon>
        <taxon>Sordariomycetidae</taxon>
        <taxon>Diaporthales</taxon>
        <taxon>Gnomoniaceae</taxon>
        <taxon>Gnomoniopsis</taxon>
    </lineage>
</organism>
<dbReference type="Gene3D" id="3.40.50.300">
    <property type="entry name" value="P-loop containing nucleotide triphosphate hydrolases"/>
    <property type="match status" value="1"/>
</dbReference>
<keyword evidence="7 12" id="KW-0315">Glutamine amidotransferase</keyword>
<dbReference type="InterPro" id="IPR033828">
    <property type="entry name" value="GATase1_CTP_Synthase"/>
</dbReference>
<dbReference type="SUPFAM" id="SSF52540">
    <property type="entry name" value="P-loop containing nucleoside triphosphate hydrolases"/>
    <property type="match status" value="1"/>
</dbReference>
<dbReference type="InterPro" id="IPR017456">
    <property type="entry name" value="CTP_synthase_N"/>
</dbReference>
<dbReference type="InterPro" id="IPR029062">
    <property type="entry name" value="Class_I_gatase-like"/>
</dbReference>
<dbReference type="FunFam" id="3.40.50.300:FF:000207">
    <property type="entry name" value="CTP synthase"/>
    <property type="match status" value="1"/>
</dbReference>
<dbReference type="InterPro" id="IPR017926">
    <property type="entry name" value="GATASE"/>
</dbReference>
<evidence type="ECO:0000256" key="8">
    <source>
        <dbReference type="ARBA" id="ARBA00022975"/>
    </source>
</evidence>
<dbReference type="SUPFAM" id="SSF52317">
    <property type="entry name" value="Class I glutamine amidotransferase-like"/>
    <property type="match status" value="1"/>
</dbReference>
<dbReference type="Pfam" id="PF00117">
    <property type="entry name" value="GATase"/>
    <property type="match status" value="1"/>
</dbReference>
<feature type="domain" description="CTP synthase N-terminal" evidence="14">
    <location>
        <begin position="29"/>
        <end position="287"/>
    </location>
</feature>
<keyword evidence="16" id="KW-1185">Reference proteome</keyword>
<evidence type="ECO:0000313" key="15">
    <source>
        <dbReference type="EMBL" id="KAJ4397322.1"/>
    </source>
</evidence>
<evidence type="ECO:0000256" key="3">
    <source>
        <dbReference type="ARBA" id="ARBA00012291"/>
    </source>
</evidence>
<dbReference type="GO" id="GO:0097268">
    <property type="term" value="C:cytoophidium"/>
    <property type="evidence" value="ECO:0007669"/>
    <property type="project" value="UniProtKB-ARBA"/>
</dbReference>
<evidence type="ECO:0000259" key="13">
    <source>
        <dbReference type="Pfam" id="PF00117"/>
    </source>
</evidence>
<comment type="caution">
    <text evidence="15">The sequence shown here is derived from an EMBL/GenBank/DDBJ whole genome shotgun (WGS) entry which is preliminary data.</text>
</comment>
<dbReference type="Gene3D" id="3.40.50.880">
    <property type="match status" value="1"/>
</dbReference>
<evidence type="ECO:0000256" key="2">
    <source>
        <dbReference type="ARBA" id="ARBA00007533"/>
    </source>
</evidence>
<comment type="function">
    <text evidence="10 12">Catalyzes the ATP-dependent amination of UTP to CTP with either L-glutamine or ammonia as the source of nitrogen.</text>
</comment>
<dbReference type="NCBIfam" id="NF003792">
    <property type="entry name" value="PRK05380.1"/>
    <property type="match status" value="1"/>
</dbReference>
<dbReference type="PANTHER" id="PTHR11550">
    <property type="entry name" value="CTP SYNTHASE"/>
    <property type="match status" value="1"/>
</dbReference>
<dbReference type="AlphaFoldDB" id="A0A9W9D1B1"/>
<evidence type="ECO:0000256" key="4">
    <source>
        <dbReference type="ARBA" id="ARBA00022598"/>
    </source>
</evidence>
<dbReference type="FunFam" id="3.40.50.880:FF:000005">
    <property type="entry name" value="CTP synthase"/>
    <property type="match status" value="1"/>
</dbReference>
<dbReference type="GO" id="GO:0044210">
    <property type="term" value="P:'de novo' CTP biosynthetic process"/>
    <property type="evidence" value="ECO:0007669"/>
    <property type="project" value="UniProtKB-UniRule"/>
</dbReference>
<proteinExistence type="inferred from homology"/>
<dbReference type="EC" id="6.3.4.2" evidence="3 12"/>
<evidence type="ECO:0000259" key="14">
    <source>
        <dbReference type="Pfam" id="PF06418"/>
    </source>
</evidence>
<keyword evidence="4 12" id="KW-0436">Ligase</keyword>
<dbReference type="GO" id="GO:0005737">
    <property type="term" value="C:cytoplasm"/>
    <property type="evidence" value="ECO:0007669"/>
    <property type="project" value="TreeGrafter"/>
</dbReference>
<dbReference type="OrthoDB" id="1739076at2759"/>
<dbReference type="EMBL" id="JAPEVB010000001">
    <property type="protein sequence ID" value="KAJ4397322.1"/>
    <property type="molecule type" value="Genomic_DNA"/>
</dbReference>
<evidence type="ECO:0000256" key="11">
    <source>
        <dbReference type="ARBA" id="ARBA00070745"/>
    </source>
</evidence>
<protein>
    <recommendedName>
        <fullName evidence="11 12">CTP synthase</fullName>
        <ecNumber evidence="3 12">6.3.4.2</ecNumber>
    </recommendedName>
    <alternativeName>
        <fullName evidence="12">UTP--ammonia ligase</fullName>
    </alternativeName>
</protein>
<keyword evidence="8 12" id="KW-0665">Pyrimidine biosynthesis</keyword>
<evidence type="ECO:0000256" key="1">
    <source>
        <dbReference type="ARBA" id="ARBA00005171"/>
    </source>
</evidence>
<dbReference type="Pfam" id="PF06418">
    <property type="entry name" value="CTP_synth_N"/>
    <property type="match status" value="1"/>
</dbReference>